<feature type="compositionally biased region" description="Polar residues" evidence="2">
    <location>
        <begin position="223"/>
        <end position="238"/>
    </location>
</feature>
<dbReference type="EMBL" id="JAFCMP010000166">
    <property type="protein sequence ID" value="KAG5184468.1"/>
    <property type="molecule type" value="Genomic_DNA"/>
</dbReference>
<evidence type="ECO:0000256" key="2">
    <source>
        <dbReference type="SAM" id="MobiDB-lite"/>
    </source>
</evidence>
<feature type="coiled-coil region" evidence="1">
    <location>
        <begin position="55"/>
        <end position="110"/>
    </location>
</feature>
<evidence type="ECO:0000313" key="4">
    <source>
        <dbReference type="Proteomes" id="UP000664859"/>
    </source>
</evidence>
<feature type="compositionally biased region" description="Gly residues" evidence="2">
    <location>
        <begin position="167"/>
        <end position="176"/>
    </location>
</feature>
<proteinExistence type="predicted"/>
<dbReference type="Proteomes" id="UP000664859">
    <property type="component" value="Unassembled WGS sequence"/>
</dbReference>
<gene>
    <name evidence="3" type="ORF">JKP88DRAFT_268573</name>
</gene>
<keyword evidence="1" id="KW-0175">Coiled coil</keyword>
<name>A0A835Z147_9STRA</name>
<accession>A0A835Z147</accession>
<protein>
    <submittedName>
        <fullName evidence="3">Uncharacterized protein</fullName>
    </submittedName>
</protein>
<feature type="region of interest" description="Disordered" evidence="2">
    <location>
        <begin position="138"/>
        <end position="199"/>
    </location>
</feature>
<evidence type="ECO:0000313" key="3">
    <source>
        <dbReference type="EMBL" id="KAG5184468.1"/>
    </source>
</evidence>
<evidence type="ECO:0000256" key="1">
    <source>
        <dbReference type="SAM" id="Coils"/>
    </source>
</evidence>
<sequence>MSGSELERVRDWLQRRLALADEGLNAKQAAAARLHIEEQQFQQAATVKQQAVEAARIASDTKRELAKEAANAEQTAKEATQKASEAKQLAEEAEQRAVQLDQAVDEAVRHHGRAKTALESARADVNRADQEATATARLLCSQSVPPTPAPAGITSAHHSPIPAQAGAEGGDVGGQAGNNDGVESGTSSHTQDGHQLNDNYIGSVPYAAEAAAAAAAAEMAQETPDSNSNAHNGSQHQNRGVKRRISNVGEPMLKRAATAHEGTGGSETANATEALAPTEVTDKAGQGAHCAGPSVSWLCPCGCGMSGCVCPKPCGSSDEHKEKMKTWFRDVLRGKAGGKNHLVRVAKAAADTGAGSTQDRCSGFEATFTRASLIALAKAHNIESSHGPSGTPFNVLRDFPALTRHGKTKCRYGRYFILKGKSAHNTECTLHPMFWECDG</sequence>
<comment type="caution">
    <text evidence="3">The sequence shown here is derived from an EMBL/GenBank/DDBJ whole genome shotgun (WGS) entry which is preliminary data.</text>
</comment>
<reference evidence="3" key="1">
    <citation type="submission" date="2021-02" db="EMBL/GenBank/DDBJ databases">
        <title>First Annotated Genome of the Yellow-green Alga Tribonema minus.</title>
        <authorList>
            <person name="Mahan K.M."/>
        </authorList>
    </citation>
    <scope>NUCLEOTIDE SEQUENCE</scope>
    <source>
        <strain evidence="3">UTEX B ZZ1240</strain>
    </source>
</reference>
<feature type="region of interest" description="Disordered" evidence="2">
    <location>
        <begin position="215"/>
        <end position="246"/>
    </location>
</feature>
<keyword evidence="4" id="KW-1185">Reference proteome</keyword>
<organism evidence="3 4">
    <name type="scientific">Tribonema minus</name>
    <dbReference type="NCBI Taxonomy" id="303371"/>
    <lineage>
        <taxon>Eukaryota</taxon>
        <taxon>Sar</taxon>
        <taxon>Stramenopiles</taxon>
        <taxon>Ochrophyta</taxon>
        <taxon>PX clade</taxon>
        <taxon>Xanthophyceae</taxon>
        <taxon>Tribonematales</taxon>
        <taxon>Tribonemataceae</taxon>
        <taxon>Tribonema</taxon>
    </lineage>
</organism>
<feature type="compositionally biased region" description="Polar residues" evidence="2">
    <location>
        <begin position="184"/>
        <end position="199"/>
    </location>
</feature>
<dbReference type="AlphaFoldDB" id="A0A835Z147"/>